<evidence type="ECO:0000256" key="7">
    <source>
        <dbReference type="ARBA" id="ARBA00022801"/>
    </source>
</evidence>
<name>A0A9Q8ZBQ7_CURCL</name>
<dbReference type="InterPro" id="IPR005135">
    <property type="entry name" value="Endo/exonuclease/phosphatase"/>
</dbReference>
<keyword evidence="5" id="KW-0479">Metal-binding</keyword>
<dbReference type="GO" id="GO:0070260">
    <property type="term" value="F:5'-tyrosyl-DNA phosphodiesterase activity"/>
    <property type="evidence" value="ECO:0007669"/>
    <property type="project" value="TreeGrafter"/>
</dbReference>
<evidence type="ECO:0000256" key="3">
    <source>
        <dbReference type="ARBA" id="ARBA00004322"/>
    </source>
</evidence>
<evidence type="ECO:0000256" key="6">
    <source>
        <dbReference type="ARBA" id="ARBA00022763"/>
    </source>
</evidence>
<protein>
    <recommendedName>
        <fullName evidence="11">Endonuclease/exonuclease/phosphatase domain-containing protein</fullName>
    </recommendedName>
</protein>
<comment type="cofactor">
    <cofactor evidence="2">
        <name>Mg(2+)</name>
        <dbReference type="ChEBI" id="CHEBI:18420"/>
    </cofactor>
</comment>
<dbReference type="SUPFAM" id="SSF56219">
    <property type="entry name" value="DNase I-like"/>
    <property type="match status" value="1"/>
</dbReference>
<evidence type="ECO:0000256" key="5">
    <source>
        <dbReference type="ARBA" id="ARBA00022723"/>
    </source>
</evidence>
<evidence type="ECO:0000256" key="4">
    <source>
        <dbReference type="ARBA" id="ARBA00022722"/>
    </source>
</evidence>
<dbReference type="Proteomes" id="UP001056012">
    <property type="component" value="Chromosome 4"/>
</dbReference>
<dbReference type="GO" id="GO:0003697">
    <property type="term" value="F:single-stranded DNA binding"/>
    <property type="evidence" value="ECO:0007669"/>
    <property type="project" value="TreeGrafter"/>
</dbReference>
<dbReference type="AlphaFoldDB" id="A0A9Q8ZBQ7"/>
<evidence type="ECO:0000256" key="8">
    <source>
        <dbReference type="ARBA" id="ARBA00022842"/>
    </source>
</evidence>
<keyword evidence="4" id="KW-0540">Nuclease</keyword>
<evidence type="ECO:0000256" key="9">
    <source>
        <dbReference type="ARBA" id="ARBA00023204"/>
    </source>
</evidence>
<dbReference type="GO" id="GO:0004518">
    <property type="term" value="F:nuclease activity"/>
    <property type="evidence" value="ECO:0007669"/>
    <property type="project" value="UniProtKB-KW"/>
</dbReference>
<dbReference type="GO" id="GO:0006302">
    <property type="term" value="P:double-strand break repair"/>
    <property type="evidence" value="ECO:0007669"/>
    <property type="project" value="TreeGrafter"/>
</dbReference>
<dbReference type="VEuPathDB" id="FungiDB:yc1106_06074"/>
<evidence type="ECO:0000259" key="11">
    <source>
        <dbReference type="Pfam" id="PF03372"/>
    </source>
</evidence>
<reference evidence="12" key="1">
    <citation type="submission" date="2021-12" db="EMBL/GenBank/DDBJ databases">
        <title>Curvularia clavata genome.</title>
        <authorList>
            <person name="Cao Y."/>
        </authorList>
    </citation>
    <scope>NUCLEOTIDE SEQUENCE</scope>
    <source>
        <strain evidence="12">Yc1106</strain>
    </source>
</reference>
<keyword evidence="7" id="KW-0378">Hydrolase</keyword>
<comment type="cofactor">
    <cofactor evidence="1">
        <name>Mn(2+)</name>
        <dbReference type="ChEBI" id="CHEBI:29035"/>
    </cofactor>
</comment>
<dbReference type="EMBL" id="CP089277">
    <property type="protein sequence ID" value="USP78800.1"/>
    <property type="molecule type" value="Genomic_DNA"/>
</dbReference>
<gene>
    <name evidence="12" type="ORF">yc1106_06074</name>
</gene>
<organism evidence="12 13">
    <name type="scientific">Curvularia clavata</name>
    <dbReference type="NCBI Taxonomy" id="95742"/>
    <lineage>
        <taxon>Eukaryota</taxon>
        <taxon>Fungi</taxon>
        <taxon>Dikarya</taxon>
        <taxon>Ascomycota</taxon>
        <taxon>Pezizomycotina</taxon>
        <taxon>Dothideomycetes</taxon>
        <taxon>Pleosporomycetidae</taxon>
        <taxon>Pleosporales</taxon>
        <taxon>Pleosporineae</taxon>
        <taxon>Pleosporaceae</taxon>
        <taxon>Curvularia</taxon>
    </lineage>
</organism>
<feature type="domain" description="Endonuclease/exonuclease/phosphatase" evidence="11">
    <location>
        <begin position="71"/>
        <end position="331"/>
    </location>
</feature>
<keyword evidence="6" id="KW-0227">DNA damage</keyword>
<keyword evidence="10" id="KW-0539">Nucleus</keyword>
<dbReference type="PANTHER" id="PTHR15822:SF4">
    <property type="entry name" value="TYROSYL-DNA PHOSPHODIESTERASE 2"/>
    <property type="match status" value="1"/>
</dbReference>
<evidence type="ECO:0000256" key="1">
    <source>
        <dbReference type="ARBA" id="ARBA00001936"/>
    </source>
</evidence>
<keyword evidence="9" id="KW-0234">DNA repair</keyword>
<dbReference type="Pfam" id="PF03372">
    <property type="entry name" value="Exo_endo_phos"/>
    <property type="match status" value="1"/>
</dbReference>
<dbReference type="InterPro" id="IPR036691">
    <property type="entry name" value="Endo/exonu/phosph_ase_sf"/>
</dbReference>
<accession>A0A9Q8ZBQ7</accession>
<dbReference type="GO" id="GO:0046872">
    <property type="term" value="F:metal ion binding"/>
    <property type="evidence" value="ECO:0007669"/>
    <property type="project" value="UniProtKB-KW"/>
</dbReference>
<evidence type="ECO:0000256" key="10">
    <source>
        <dbReference type="ARBA" id="ARBA00023242"/>
    </source>
</evidence>
<dbReference type="CDD" id="cd09080">
    <property type="entry name" value="TDP2"/>
    <property type="match status" value="1"/>
</dbReference>
<dbReference type="PANTHER" id="PTHR15822">
    <property type="entry name" value="TRAF AND TNF RECEPTOR-ASSOCIATED PROTEIN"/>
    <property type="match status" value="1"/>
</dbReference>
<dbReference type="GO" id="GO:0005737">
    <property type="term" value="C:cytoplasm"/>
    <property type="evidence" value="ECO:0007669"/>
    <property type="project" value="TreeGrafter"/>
</dbReference>
<keyword evidence="8" id="KW-0460">Magnesium</keyword>
<proteinExistence type="predicted"/>
<dbReference type="InterPro" id="IPR051547">
    <property type="entry name" value="TDP2-like"/>
</dbReference>
<evidence type="ECO:0000256" key="2">
    <source>
        <dbReference type="ARBA" id="ARBA00001946"/>
    </source>
</evidence>
<evidence type="ECO:0000313" key="12">
    <source>
        <dbReference type="EMBL" id="USP78800.1"/>
    </source>
</evidence>
<sequence>MSSANLALHMEALHGALNSNLQKVQEPLCKPRPQDYYCISSGNSWQPARADRLPASNSSLPALHNRNIRLISWNIDVLIPFAEERMGAALDYLNEVVSSTPPNTAIIILFQEMGASDMRQIRERLWVKERFHLTDMDGKNWPESYYGTTMLVDRRLKIDSVFRVPWYSKFGRDGLFVDIRLSNKVDPHAANNKLRVCNTHLESLVADPPIRPMQLATASKYLSQSDVSCGIVAGDFNAIQPFDQTLHLENNLRDAYLECGGSEDSEQGNTWGYQSPLAVRERFPCRRMDKVFCRGSIQATDFSRIGIDVKVAEEHREMMREAGSLEWVTDHYGIMADFTLLGDGELSEAG</sequence>
<dbReference type="OrthoDB" id="9975959at2759"/>
<evidence type="ECO:0000313" key="13">
    <source>
        <dbReference type="Proteomes" id="UP001056012"/>
    </source>
</evidence>
<keyword evidence="13" id="KW-1185">Reference proteome</keyword>
<comment type="subcellular location">
    <subcellularLocation>
        <location evidence="3">Nucleus</location>
        <location evidence="3">PML body</location>
    </subcellularLocation>
</comment>
<dbReference type="Gene3D" id="3.60.10.10">
    <property type="entry name" value="Endonuclease/exonuclease/phosphatase"/>
    <property type="match status" value="1"/>
</dbReference>